<evidence type="ECO:0000313" key="3">
    <source>
        <dbReference type="Proteomes" id="UP000054976"/>
    </source>
</evidence>
<organism evidence="2 3">
    <name type="scientific">Thermodesulfovibrio aggregans</name>
    <dbReference type="NCBI Taxonomy" id="86166"/>
    <lineage>
        <taxon>Bacteria</taxon>
        <taxon>Pseudomonadati</taxon>
        <taxon>Nitrospirota</taxon>
        <taxon>Thermodesulfovibrionia</taxon>
        <taxon>Thermodesulfovibrionales</taxon>
        <taxon>Thermodesulfovibrionaceae</taxon>
        <taxon>Thermodesulfovibrio</taxon>
    </lineage>
</organism>
<dbReference type="PANTHER" id="PTHR42899:SF1">
    <property type="entry name" value="SPERMATOGENESIS-ASSOCIATED PROTEIN 20"/>
    <property type="match status" value="1"/>
</dbReference>
<accession>A0A0U9HX98</accession>
<dbReference type="OrthoDB" id="9762614at2"/>
<evidence type="ECO:0000259" key="1">
    <source>
        <dbReference type="Pfam" id="PF03190"/>
    </source>
</evidence>
<reference evidence="3" key="1">
    <citation type="submission" date="2016-01" db="EMBL/GenBank/DDBJ databases">
        <title>Draft genome sequence of Thermodesulfovibrio aggregans strain TGE-P1.</title>
        <authorList>
            <person name="Sekiguchi Y."/>
            <person name="Ohashi A."/>
            <person name="Matsuura N."/>
            <person name="Tourlousse M.D."/>
        </authorList>
    </citation>
    <scope>NUCLEOTIDE SEQUENCE [LARGE SCALE GENOMIC DNA]</scope>
    <source>
        <strain evidence="3">TGE-P1</strain>
    </source>
</reference>
<dbReference type="SUPFAM" id="SSF48208">
    <property type="entry name" value="Six-hairpin glycosidases"/>
    <property type="match status" value="1"/>
</dbReference>
<comment type="caution">
    <text evidence="2">The sequence shown here is derived from an EMBL/GenBank/DDBJ whole genome shotgun (WGS) entry which is preliminary data.</text>
</comment>
<dbReference type="InterPro" id="IPR024705">
    <property type="entry name" value="Ssp411"/>
</dbReference>
<gene>
    <name evidence="2" type="ORF">TAGGR_1521</name>
</gene>
<dbReference type="Gene3D" id="1.50.10.20">
    <property type="match status" value="1"/>
</dbReference>
<proteinExistence type="predicted"/>
<dbReference type="STRING" id="86166.TAGGR_1521"/>
<feature type="domain" description="Spermatogenesis-associated protein 20-like TRX" evidence="1">
    <location>
        <begin position="3"/>
        <end position="164"/>
    </location>
</feature>
<dbReference type="EMBL" id="BCNO01000001">
    <property type="protein sequence ID" value="GAQ94341.1"/>
    <property type="molecule type" value="Genomic_DNA"/>
</dbReference>
<dbReference type="AlphaFoldDB" id="A0A0U9HX98"/>
<dbReference type="InterPro" id="IPR004879">
    <property type="entry name" value="Ssp411-like_TRX"/>
</dbReference>
<sequence length="689" mass="81445">MKPNRLIHEKSPYLRQHAYNPVNWYPWCDEAFEKAQREDKPIFLSIGYSTCHWCHVMEKESFEDEEVAEILNKFFVSIKVDREERPDIDSIYMKVCYLFQNRGGWPLTIFMMPDKKPFFADTYIPKEDRYGKIGLKTLLLRIKELWDKNRDKIREVSEGIRETLKNLTEIFGEQSNLSEATIHKAYEELRTIYDKSFGGFGNSPKFPLPSNSLFLHRYFYRYKNQNALEMSLETLKRMRMGGIYDQIGFGFHRYSTDRQWLLPHFEKMLYDNAFLMIAYTEAFQITKDEFFKIVAQEIATYLLKDLYSPFGAFYSAEDADSEGKEGEFYLWTYDEIKNYLTEEEFKIAEIVYSFQKEGNFYEEATGKKNGKNILYISKSFDQLKEELHIEKEDLMRKLEIIRNKLLNRRASRVRPLRDEKILTDWNSLGIIAFCKAGIAFEKDEYIDVAEKCMNFILKNMFDPSAKLLHRYSDGEASIFGYLEDYAYLIWALTELYFATFKSQYLLKALELTDFTIKHFYDSENGGFYHTADYAEVVLERIKEIYDGVIPSGNSVMAYNLLRLARLTHNKDYEELAQKVLNFFSNNIEKMPSSHVFSIITLDLLINGSIELITVPYNSEEEIKFLKNLQSQFLPNFLLLIKDSQMENIFEMIKSFKNIGENSTYYLCKNFTCEPPITDREKLRHLISSI</sequence>
<dbReference type="PANTHER" id="PTHR42899">
    <property type="entry name" value="SPERMATOGENESIS-ASSOCIATED PROTEIN 20"/>
    <property type="match status" value="1"/>
</dbReference>
<dbReference type="PIRSF" id="PIRSF006402">
    <property type="entry name" value="UCP006402_thioredoxin"/>
    <property type="match status" value="1"/>
</dbReference>
<dbReference type="RefSeq" id="WP_059175804.1">
    <property type="nucleotide sequence ID" value="NZ_BCNO01000001.1"/>
</dbReference>
<evidence type="ECO:0000313" key="2">
    <source>
        <dbReference type="EMBL" id="GAQ94341.1"/>
    </source>
</evidence>
<keyword evidence="3" id="KW-1185">Reference proteome</keyword>
<dbReference type="Pfam" id="PF03190">
    <property type="entry name" value="Thioredox_DsbH"/>
    <property type="match status" value="1"/>
</dbReference>
<name>A0A0U9HX98_9BACT</name>
<dbReference type="InterPro" id="IPR036249">
    <property type="entry name" value="Thioredoxin-like_sf"/>
</dbReference>
<dbReference type="InterPro" id="IPR008928">
    <property type="entry name" value="6-hairpin_glycosidase_sf"/>
</dbReference>
<dbReference type="GO" id="GO:0005975">
    <property type="term" value="P:carbohydrate metabolic process"/>
    <property type="evidence" value="ECO:0007669"/>
    <property type="project" value="InterPro"/>
</dbReference>
<dbReference type="SUPFAM" id="SSF52833">
    <property type="entry name" value="Thioredoxin-like"/>
    <property type="match status" value="1"/>
</dbReference>
<dbReference type="Proteomes" id="UP000054976">
    <property type="component" value="Unassembled WGS sequence"/>
</dbReference>
<dbReference type="CDD" id="cd02955">
    <property type="entry name" value="SSP411"/>
    <property type="match status" value="1"/>
</dbReference>
<protein>
    <recommendedName>
        <fullName evidence="1">Spermatogenesis-associated protein 20-like TRX domain-containing protein</fullName>
    </recommendedName>
</protein>
<dbReference type="Gene3D" id="3.40.30.10">
    <property type="entry name" value="Glutaredoxin"/>
    <property type="match status" value="1"/>
</dbReference>